<evidence type="ECO:0000313" key="5">
    <source>
        <dbReference type="EMBL" id="KGJ96379.1"/>
    </source>
</evidence>
<proteinExistence type="predicted"/>
<evidence type="ECO:0000256" key="2">
    <source>
        <dbReference type="ARBA" id="ARBA00014031"/>
    </source>
</evidence>
<comment type="caution">
    <text evidence="5">The sequence shown here is derived from an EMBL/GenBank/DDBJ whole genome shotgun (WGS) entry which is preliminary data.</text>
</comment>
<feature type="chain" id="PRO_5001949596" description="Curli production assembly/transport component CsgF" evidence="4">
    <location>
        <begin position="21"/>
        <end position="138"/>
    </location>
</feature>
<dbReference type="InterPro" id="IPR018893">
    <property type="entry name" value="T8SS_CsgF"/>
</dbReference>
<evidence type="ECO:0000313" key="6">
    <source>
        <dbReference type="Proteomes" id="UP000029868"/>
    </source>
</evidence>
<organism evidence="5 6">
    <name type="scientific">Colwellia psychrerythraea</name>
    <name type="common">Vibrio psychroerythus</name>
    <dbReference type="NCBI Taxonomy" id="28229"/>
    <lineage>
        <taxon>Bacteria</taxon>
        <taxon>Pseudomonadati</taxon>
        <taxon>Pseudomonadota</taxon>
        <taxon>Gammaproteobacteria</taxon>
        <taxon>Alteromonadales</taxon>
        <taxon>Colwelliaceae</taxon>
        <taxon>Colwellia</taxon>
    </lineage>
</organism>
<dbReference type="RefSeq" id="WP_033081316.1">
    <property type="nucleotide sequence ID" value="NZ_JQEC01000011.1"/>
</dbReference>
<comment type="function">
    <text evidence="1">May be involved in the biogenesis of curli organelles.</text>
</comment>
<keyword evidence="3 4" id="KW-0732">Signal</keyword>
<reference evidence="5 6" key="1">
    <citation type="submission" date="2014-08" db="EMBL/GenBank/DDBJ databases">
        <title>Genomic and Phenotypic Diversity of Colwellia psychrerythraea strains from Disparate Marine Basins.</title>
        <authorList>
            <person name="Techtmann S.M."/>
            <person name="Stelling S.C."/>
            <person name="Utturkar S.M."/>
            <person name="Alshibli N."/>
            <person name="Harris A."/>
            <person name="Brown S.D."/>
            <person name="Hazen T.C."/>
        </authorList>
    </citation>
    <scope>NUCLEOTIDE SEQUENCE [LARGE SCALE GENOMIC DNA]</scope>
    <source>
        <strain evidence="5 6">GAB14E</strain>
    </source>
</reference>
<dbReference type="Proteomes" id="UP000029868">
    <property type="component" value="Unassembled WGS sequence"/>
</dbReference>
<sequence length="138" mass="14917">MKKIILALVISISVSSYVSGSELVYKPVNPSFGGSPLNGSYLLGKAQGQNKHKAPQSRKSFEEKVSDALERATLSDIVSKYKDTVLGESAVINNDEDSTFISGDYQIDILSSNSDSITIEVTDLLTDKVTIIEIPKFG</sequence>
<accession>A0A099L071</accession>
<dbReference type="PATRIC" id="fig|28229.3.peg.1264"/>
<gene>
    <name evidence="5" type="ORF">GAB14E_0326</name>
</gene>
<feature type="signal peptide" evidence="4">
    <location>
        <begin position="1"/>
        <end position="20"/>
    </location>
</feature>
<protein>
    <recommendedName>
        <fullName evidence="2">Curli production assembly/transport component CsgF</fullName>
    </recommendedName>
</protein>
<dbReference type="EMBL" id="JQEC01000011">
    <property type="protein sequence ID" value="KGJ96379.1"/>
    <property type="molecule type" value="Genomic_DNA"/>
</dbReference>
<evidence type="ECO:0000256" key="4">
    <source>
        <dbReference type="SAM" id="SignalP"/>
    </source>
</evidence>
<dbReference type="OrthoDB" id="1443407at2"/>
<evidence type="ECO:0000256" key="1">
    <source>
        <dbReference type="ARBA" id="ARBA00003989"/>
    </source>
</evidence>
<dbReference type="Pfam" id="PF10614">
    <property type="entry name" value="CsgF"/>
    <property type="match status" value="1"/>
</dbReference>
<dbReference type="AlphaFoldDB" id="A0A099L071"/>
<name>A0A099L071_COLPS</name>
<evidence type="ECO:0000256" key="3">
    <source>
        <dbReference type="ARBA" id="ARBA00022729"/>
    </source>
</evidence>